<evidence type="ECO:0000256" key="2">
    <source>
        <dbReference type="ARBA" id="ARBA00016337"/>
    </source>
</evidence>
<comment type="similarity">
    <text evidence="10">Belongs to the ApbE family.</text>
</comment>
<evidence type="ECO:0000256" key="1">
    <source>
        <dbReference type="ARBA" id="ARBA00011955"/>
    </source>
</evidence>
<feature type="binding site" evidence="11">
    <location>
        <position position="309"/>
    </location>
    <ligand>
        <name>Mg(2+)</name>
        <dbReference type="ChEBI" id="CHEBI:18420"/>
    </ligand>
</feature>
<gene>
    <name evidence="13" type="ORF">C4532_12220</name>
</gene>
<dbReference type="Pfam" id="PF02424">
    <property type="entry name" value="ApbE"/>
    <property type="match status" value="1"/>
</dbReference>
<keyword evidence="6 10" id="KW-0274">FAD</keyword>
<evidence type="ECO:0000313" key="13">
    <source>
        <dbReference type="EMBL" id="RJP68735.1"/>
    </source>
</evidence>
<sequence length="368" mass="40827">MFLTTKTPWAWRREEVRLFVLFVPLWLTKPFILILAIVSTFSLSCRAAQRSPYVERAEIMGTTFTIKIDGAGNGARATSAALEEIRRIDRLLSTYKEDSEISEVNRRAFDEPVAVGADFRNVLNASRIYSEMGDGAFDPTVYPLMRLWGFTRREGRIPTNDELAKTLPLLDLSQVTLDESTHAIRLAREGMGLDFGGIAKGYAVDRAIGILKRYGVESAIIDAGGNFYALGTPRSRDHWRAGVRHPLKHDEVIARLPIANKGVSTSGNYERFFEIGDKKYCHIMDPRTGRPVERMLSATVIADSAMAADALSTAAFVLGPEKGMELIEALPDIEGMLIVQETNSPEDFQILISSGLQETIELLLPSSL</sequence>
<reference evidence="13 14" key="1">
    <citation type="journal article" date="2017" name="ISME J.">
        <title>Energy and carbon metabolisms in a deep terrestrial subsurface fluid microbial community.</title>
        <authorList>
            <person name="Momper L."/>
            <person name="Jungbluth S.P."/>
            <person name="Lee M.D."/>
            <person name="Amend J.P."/>
        </authorList>
    </citation>
    <scope>NUCLEOTIDE SEQUENCE [LARGE SCALE GENOMIC DNA]</scope>
    <source>
        <strain evidence="13">SURF_17</strain>
    </source>
</reference>
<evidence type="ECO:0000256" key="7">
    <source>
        <dbReference type="ARBA" id="ARBA00022842"/>
    </source>
</evidence>
<protein>
    <recommendedName>
        <fullName evidence="2 10">FAD:protein FMN transferase</fullName>
        <ecNumber evidence="1 10">2.7.1.180</ecNumber>
    </recommendedName>
    <alternativeName>
        <fullName evidence="8 10">Flavin transferase</fullName>
    </alternativeName>
</protein>
<keyword evidence="5 10" id="KW-0479">Metal-binding</keyword>
<accession>A0A419EW83</accession>
<comment type="catalytic activity">
    <reaction evidence="9 10">
        <text>L-threonyl-[protein] + FAD = FMN-L-threonyl-[protein] + AMP + H(+)</text>
        <dbReference type="Rhea" id="RHEA:36847"/>
        <dbReference type="Rhea" id="RHEA-COMP:11060"/>
        <dbReference type="Rhea" id="RHEA-COMP:11061"/>
        <dbReference type="ChEBI" id="CHEBI:15378"/>
        <dbReference type="ChEBI" id="CHEBI:30013"/>
        <dbReference type="ChEBI" id="CHEBI:57692"/>
        <dbReference type="ChEBI" id="CHEBI:74257"/>
        <dbReference type="ChEBI" id="CHEBI:456215"/>
        <dbReference type="EC" id="2.7.1.180"/>
    </reaction>
</comment>
<proteinExistence type="inferred from homology"/>
<comment type="caution">
    <text evidence="13">The sequence shown here is derived from an EMBL/GenBank/DDBJ whole genome shotgun (WGS) entry which is preliminary data.</text>
</comment>
<organism evidence="13 14">
    <name type="scientific">Candidatus Abyssobacteria bacterium SURF_17</name>
    <dbReference type="NCBI Taxonomy" id="2093361"/>
    <lineage>
        <taxon>Bacteria</taxon>
        <taxon>Pseudomonadati</taxon>
        <taxon>Candidatus Hydrogenedentota</taxon>
        <taxon>Candidatus Abyssobacteria</taxon>
    </lineage>
</organism>
<dbReference type="GO" id="GO:0046872">
    <property type="term" value="F:metal ion binding"/>
    <property type="evidence" value="ECO:0007669"/>
    <property type="project" value="UniProtKB-UniRule"/>
</dbReference>
<name>A0A419EW83_9BACT</name>
<evidence type="ECO:0000256" key="6">
    <source>
        <dbReference type="ARBA" id="ARBA00022827"/>
    </source>
</evidence>
<keyword evidence="4 10" id="KW-0808">Transferase</keyword>
<dbReference type="AlphaFoldDB" id="A0A419EW83"/>
<dbReference type="EC" id="2.7.1.180" evidence="1 10"/>
<feature type="binding site" evidence="11">
    <location>
        <position position="313"/>
    </location>
    <ligand>
        <name>Mg(2+)</name>
        <dbReference type="ChEBI" id="CHEBI:18420"/>
    </ligand>
</feature>
<evidence type="ECO:0000256" key="4">
    <source>
        <dbReference type="ARBA" id="ARBA00022679"/>
    </source>
</evidence>
<keyword evidence="12" id="KW-1133">Transmembrane helix</keyword>
<dbReference type="EMBL" id="QZKI01000089">
    <property type="protein sequence ID" value="RJP68735.1"/>
    <property type="molecule type" value="Genomic_DNA"/>
</dbReference>
<comment type="cofactor">
    <cofactor evidence="11">
        <name>Mg(2+)</name>
        <dbReference type="ChEBI" id="CHEBI:18420"/>
    </cofactor>
    <cofactor evidence="11">
        <name>Mn(2+)</name>
        <dbReference type="ChEBI" id="CHEBI:29035"/>
    </cofactor>
    <text evidence="11">Magnesium. Can also use manganese.</text>
</comment>
<dbReference type="PANTHER" id="PTHR30040">
    <property type="entry name" value="THIAMINE BIOSYNTHESIS LIPOPROTEIN APBE"/>
    <property type="match status" value="1"/>
</dbReference>
<keyword evidence="12" id="KW-0812">Transmembrane</keyword>
<evidence type="ECO:0000256" key="11">
    <source>
        <dbReference type="PIRSR" id="PIRSR006268-2"/>
    </source>
</evidence>
<dbReference type="PANTHER" id="PTHR30040:SF2">
    <property type="entry name" value="FAD:PROTEIN FMN TRANSFERASE"/>
    <property type="match status" value="1"/>
</dbReference>
<dbReference type="Gene3D" id="3.10.520.10">
    <property type="entry name" value="ApbE-like domains"/>
    <property type="match status" value="1"/>
</dbReference>
<dbReference type="SUPFAM" id="SSF143631">
    <property type="entry name" value="ApbE-like"/>
    <property type="match status" value="1"/>
</dbReference>
<dbReference type="PIRSF" id="PIRSF006268">
    <property type="entry name" value="ApbE"/>
    <property type="match status" value="1"/>
</dbReference>
<evidence type="ECO:0000256" key="12">
    <source>
        <dbReference type="SAM" id="Phobius"/>
    </source>
</evidence>
<evidence type="ECO:0000256" key="5">
    <source>
        <dbReference type="ARBA" id="ARBA00022723"/>
    </source>
</evidence>
<dbReference type="InterPro" id="IPR024932">
    <property type="entry name" value="ApbE"/>
</dbReference>
<evidence type="ECO:0000256" key="8">
    <source>
        <dbReference type="ARBA" id="ARBA00031306"/>
    </source>
</evidence>
<feature type="binding site" evidence="11">
    <location>
        <position position="197"/>
    </location>
    <ligand>
        <name>Mg(2+)</name>
        <dbReference type="ChEBI" id="CHEBI:18420"/>
    </ligand>
</feature>
<dbReference type="GO" id="GO:0016740">
    <property type="term" value="F:transferase activity"/>
    <property type="evidence" value="ECO:0007669"/>
    <property type="project" value="UniProtKB-UniRule"/>
</dbReference>
<keyword evidence="7 10" id="KW-0460">Magnesium</keyword>
<keyword evidence="12" id="KW-0472">Membrane</keyword>
<keyword evidence="3 10" id="KW-0285">Flavoprotein</keyword>
<dbReference type="InterPro" id="IPR003374">
    <property type="entry name" value="ApbE-like_sf"/>
</dbReference>
<dbReference type="Proteomes" id="UP000285961">
    <property type="component" value="Unassembled WGS sequence"/>
</dbReference>
<evidence type="ECO:0000256" key="9">
    <source>
        <dbReference type="ARBA" id="ARBA00048540"/>
    </source>
</evidence>
<evidence type="ECO:0000256" key="3">
    <source>
        <dbReference type="ARBA" id="ARBA00022630"/>
    </source>
</evidence>
<evidence type="ECO:0000313" key="14">
    <source>
        <dbReference type="Proteomes" id="UP000285961"/>
    </source>
</evidence>
<feature type="transmembrane region" description="Helical" evidence="12">
    <location>
        <begin position="21"/>
        <end position="43"/>
    </location>
</feature>
<evidence type="ECO:0000256" key="10">
    <source>
        <dbReference type="PIRNR" id="PIRNR006268"/>
    </source>
</evidence>